<sequence>MTLLDSHLEQISLSSAAIAELPFPNPKIFTNALLKTHDITTLIRDTEVHERALFTFAEPDRGSRPSAASIAHRSTVHGLNGNGEPYGNGNDLLRSQKPRAAVATLLGGELGEQIRKEGAKEGKERGDVDVNVLLKGADKLCSVYPIAGAPERLLYLRSRYEQLSSSITRYESKVSRQMAQLAKMNKHKDGDEDFDDGDDEALEDDNANAVEGDGEMNVTEEDIRREDDEIRELEKKKRQLEDRVKGMERDLGGLLR</sequence>
<feature type="compositionally biased region" description="Acidic residues" evidence="19">
    <location>
        <begin position="191"/>
        <end position="220"/>
    </location>
</feature>
<dbReference type="Proteomes" id="UP000664203">
    <property type="component" value="Unassembled WGS sequence"/>
</dbReference>
<keyword evidence="8" id="KW-0493">Microtubule</keyword>
<keyword evidence="13" id="KW-0206">Cytoskeleton</keyword>
<evidence type="ECO:0000256" key="15">
    <source>
        <dbReference type="ARBA" id="ARBA00023306"/>
    </source>
</evidence>
<evidence type="ECO:0000256" key="9">
    <source>
        <dbReference type="ARBA" id="ARBA00022776"/>
    </source>
</evidence>
<keyword evidence="5" id="KW-0158">Chromosome</keyword>
<evidence type="ECO:0000256" key="16">
    <source>
        <dbReference type="ARBA" id="ARBA00023328"/>
    </source>
</evidence>
<dbReference type="EMBL" id="CAJPDR010000021">
    <property type="protein sequence ID" value="CAF9907260.1"/>
    <property type="molecule type" value="Genomic_DNA"/>
</dbReference>
<evidence type="ECO:0000313" key="21">
    <source>
        <dbReference type="Proteomes" id="UP000664203"/>
    </source>
</evidence>
<comment type="subcellular location">
    <subcellularLocation>
        <location evidence="3">Chromosome</location>
        <location evidence="3">Centromere</location>
        <location evidence="3">Kinetochore</location>
    </subcellularLocation>
    <subcellularLocation>
        <location evidence="2">Cytoplasm</location>
        <location evidence="2">Cytoskeleton</location>
        <location evidence="2">Spindle</location>
    </subcellularLocation>
    <subcellularLocation>
        <location evidence="1">Nucleus</location>
    </subcellularLocation>
</comment>
<proteinExistence type="inferred from homology"/>
<evidence type="ECO:0000256" key="19">
    <source>
        <dbReference type="SAM" id="MobiDB-lite"/>
    </source>
</evidence>
<evidence type="ECO:0000256" key="11">
    <source>
        <dbReference type="ARBA" id="ARBA00022838"/>
    </source>
</evidence>
<gene>
    <name evidence="20" type="ORF">ALECFALPRED_003284</name>
</gene>
<dbReference type="Pfam" id="PF08657">
    <property type="entry name" value="DASH_Spc34"/>
    <property type="match status" value="2"/>
</dbReference>
<evidence type="ECO:0000256" key="6">
    <source>
        <dbReference type="ARBA" id="ARBA00022490"/>
    </source>
</evidence>
<dbReference type="GO" id="GO:0042729">
    <property type="term" value="C:DASH complex"/>
    <property type="evidence" value="ECO:0007669"/>
    <property type="project" value="InterPro"/>
</dbReference>
<keyword evidence="15" id="KW-0131">Cell cycle</keyword>
<evidence type="ECO:0000256" key="7">
    <source>
        <dbReference type="ARBA" id="ARBA00022618"/>
    </source>
</evidence>
<comment type="caution">
    <text evidence="20">The sequence shown here is derived from an EMBL/GenBank/DDBJ whole genome shotgun (WGS) entry which is preliminary data.</text>
</comment>
<evidence type="ECO:0000256" key="5">
    <source>
        <dbReference type="ARBA" id="ARBA00022454"/>
    </source>
</evidence>
<evidence type="ECO:0000256" key="18">
    <source>
        <dbReference type="ARBA" id="ARBA00044346"/>
    </source>
</evidence>
<keyword evidence="11" id="KW-0995">Kinetochore</keyword>
<comment type="similarity">
    <text evidence="4">Belongs to the DASH complex SPC34 family.</text>
</comment>
<evidence type="ECO:0000256" key="1">
    <source>
        <dbReference type="ARBA" id="ARBA00004123"/>
    </source>
</evidence>
<evidence type="ECO:0000256" key="2">
    <source>
        <dbReference type="ARBA" id="ARBA00004186"/>
    </source>
</evidence>
<dbReference type="GO" id="GO:0051301">
    <property type="term" value="P:cell division"/>
    <property type="evidence" value="ECO:0007669"/>
    <property type="project" value="UniProtKB-KW"/>
</dbReference>
<name>A0A8H3EKJ3_9LECA</name>
<evidence type="ECO:0000256" key="17">
    <source>
        <dbReference type="ARBA" id="ARBA00044112"/>
    </source>
</evidence>
<keyword evidence="21" id="KW-1185">Reference proteome</keyword>
<evidence type="ECO:0000256" key="12">
    <source>
        <dbReference type="ARBA" id="ARBA00023054"/>
    </source>
</evidence>
<protein>
    <recommendedName>
        <fullName evidence="17">DASH complex subunit SPC34</fullName>
    </recommendedName>
    <alternativeName>
        <fullName evidence="18">Outer kinetochore protein SPC34</fullName>
    </alternativeName>
</protein>
<evidence type="ECO:0000256" key="13">
    <source>
        <dbReference type="ARBA" id="ARBA00023212"/>
    </source>
</evidence>
<keyword evidence="10" id="KW-0159">Chromosome partition</keyword>
<evidence type="ECO:0000256" key="10">
    <source>
        <dbReference type="ARBA" id="ARBA00022829"/>
    </source>
</evidence>
<keyword evidence="7" id="KW-0132">Cell division</keyword>
<feature type="region of interest" description="Disordered" evidence="19">
    <location>
        <begin position="183"/>
        <end position="225"/>
    </location>
</feature>
<accession>A0A8H3EKJ3</accession>
<keyword evidence="6" id="KW-0963">Cytoplasm</keyword>
<keyword evidence="16" id="KW-0137">Centromere</keyword>
<reference evidence="20" key="1">
    <citation type="submission" date="2021-03" db="EMBL/GenBank/DDBJ databases">
        <authorList>
            <person name="Tagirdzhanova G."/>
        </authorList>
    </citation>
    <scope>NUCLEOTIDE SEQUENCE</scope>
</reference>
<dbReference type="InterPro" id="IPR013966">
    <property type="entry name" value="Spc34"/>
</dbReference>
<keyword evidence="12" id="KW-0175">Coiled coil</keyword>
<evidence type="ECO:0000256" key="14">
    <source>
        <dbReference type="ARBA" id="ARBA00023242"/>
    </source>
</evidence>
<evidence type="ECO:0000256" key="8">
    <source>
        <dbReference type="ARBA" id="ARBA00022701"/>
    </source>
</evidence>
<dbReference type="GO" id="GO:0005876">
    <property type="term" value="C:spindle microtubule"/>
    <property type="evidence" value="ECO:0007669"/>
    <property type="project" value="InterPro"/>
</dbReference>
<evidence type="ECO:0000313" key="20">
    <source>
        <dbReference type="EMBL" id="CAF9907260.1"/>
    </source>
</evidence>
<evidence type="ECO:0000256" key="4">
    <source>
        <dbReference type="ARBA" id="ARBA00008491"/>
    </source>
</evidence>
<evidence type="ECO:0000256" key="3">
    <source>
        <dbReference type="ARBA" id="ARBA00004629"/>
    </source>
</evidence>
<keyword evidence="9" id="KW-0498">Mitosis</keyword>
<organism evidence="20 21">
    <name type="scientific">Alectoria fallacina</name>
    <dbReference type="NCBI Taxonomy" id="1903189"/>
    <lineage>
        <taxon>Eukaryota</taxon>
        <taxon>Fungi</taxon>
        <taxon>Dikarya</taxon>
        <taxon>Ascomycota</taxon>
        <taxon>Pezizomycotina</taxon>
        <taxon>Lecanoromycetes</taxon>
        <taxon>OSLEUM clade</taxon>
        <taxon>Lecanoromycetidae</taxon>
        <taxon>Lecanorales</taxon>
        <taxon>Lecanorineae</taxon>
        <taxon>Parmeliaceae</taxon>
        <taxon>Alectoria</taxon>
    </lineage>
</organism>
<dbReference type="AlphaFoldDB" id="A0A8H3EKJ3"/>
<dbReference type="GO" id="GO:0008608">
    <property type="term" value="P:attachment of spindle microtubules to kinetochore"/>
    <property type="evidence" value="ECO:0007669"/>
    <property type="project" value="InterPro"/>
</dbReference>
<keyword evidence="14" id="KW-0539">Nucleus</keyword>
<dbReference type="OrthoDB" id="10016597at2759"/>